<protein>
    <submittedName>
        <fullName evidence="2">Heme-binding protein A</fullName>
    </submittedName>
</protein>
<dbReference type="Proteomes" id="UP001174909">
    <property type="component" value="Unassembled WGS sequence"/>
</dbReference>
<dbReference type="InterPro" id="IPR039424">
    <property type="entry name" value="SBP_5"/>
</dbReference>
<evidence type="ECO:0000259" key="1">
    <source>
        <dbReference type="Pfam" id="PF00496"/>
    </source>
</evidence>
<dbReference type="SUPFAM" id="SSF53850">
    <property type="entry name" value="Periplasmic binding protein-like II"/>
    <property type="match status" value="1"/>
</dbReference>
<organism evidence="2 3">
    <name type="scientific">Geodia barretti</name>
    <name type="common">Barrett's horny sponge</name>
    <dbReference type="NCBI Taxonomy" id="519541"/>
    <lineage>
        <taxon>Eukaryota</taxon>
        <taxon>Metazoa</taxon>
        <taxon>Porifera</taxon>
        <taxon>Demospongiae</taxon>
        <taxon>Heteroscleromorpha</taxon>
        <taxon>Tetractinellida</taxon>
        <taxon>Astrophorina</taxon>
        <taxon>Geodiidae</taxon>
        <taxon>Geodia</taxon>
    </lineage>
</organism>
<dbReference type="Gene3D" id="3.10.105.10">
    <property type="entry name" value="Dipeptide-binding Protein, Domain 3"/>
    <property type="match status" value="1"/>
</dbReference>
<evidence type="ECO:0000313" key="3">
    <source>
        <dbReference type="Proteomes" id="UP001174909"/>
    </source>
</evidence>
<dbReference type="Gene3D" id="3.40.190.10">
    <property type="entry name" value="Periplasmic binding protein-like II"/>
    <property type="match status" value="1"/>
</dbReference>
<dbReference type="GO" id="GO:0015833">
    <property type="term" value="P:peptide transport"/>
    <property type="evidence" value="ECO:0007669"/>
    <property type="project" value="TreeGrafter"/>
</dbReference>
<evidence type="ECO:0000313" key="2">
    <source>
        <dbReference type="EMBL" id="CAI7999484.1"/>
    </source>
</evidence>
<dbReference type="EMBL" id="CASHTH010000378">
    <property type="protein sequence ID" value="CAI7999484.1"/>
    <property type="molecule type" value="Genomic_DNA"/>
</dbReference>
<proteinExistence type="predicted"/>
<dbReference type="GO" id="GO:1904680">
    <property type="term" value="F:peptide transmembrane transporter activity"/>
    <property type="evidence" value="ECO:0007669"/>
    <property type="project" value="TreeGrafter"/>
</dbReference>
<dbReference type="Pfam" id="PF00496">
    <property type="entry name" value="SBP_bac_5"/>
    <property type="match status" value="1"/>
</dbReference>
<dbReference type="PANTHER" id="PTHR30290">
    <property type="entry name" value="PERIPLASMIC BINDING COMPONENT OF ABC TRANSPORTER"/>
    <property type="match status" value="1"/>
</dbReference>
<dbReference type="CDD" id="cd00995">
    <property type="entry name" value="PBP2_NikA_DppA_OppA_like"/>
    <property type="match status" value="1"/>
</dbReference>
<feature type="domain" description="Solute-binding protein family 5" evidence="1">
    <location>
        <begin position="65"/>
        <end position="435"/>
    </location>
</feature>
<name>A0AA35R0M7_GEOBA</name>
<dbReference type="AlphaFoldDB" id="A0AA35R0M7"/>
<gene>
    <name evidence="2" type="ORF">GBAR_LOCUS2726</name>
</gene>
<accession>A0AA35R0M7</accession>
<comment type="caution">
    <text evidence="2">The sequence shown here is derived from an EMBL/GenBank/DDBJ whole genome shotgun (WGS) entry which is preliminary data.</text>
</comment>
<reference evidence="2" key="1">
    <citation type="submission" date="2023-03" db="EMBL/GenBank/DDBJ databases">
        <authorList>
            <person name="Steffen K."/>
            <person name="Cardenas P."/>
        </authorList>
    </citation>
    <scope>NUCLEOTIDE SEQUENCE</scope>
</reference>
<dbReference type="InterPro" id="IPR000914">
    <property type="entry name" value="SBP_5_dom"/>
</dbReference>
<keyword evidence="3" id="KW-1185">Reference proteome</keyword>
<sequence>MPETQNQPGSMVADEKQLPVQKIILGLITPIDDTVVPWLGGVDFVYQHSPFMEYLVQLDSNTSEWKPMLAKTWEVNATGDVWTFELEQGVQFHRDFGEFTAADVEHSFQVNCQIGTRASYKGGICNVDHVEILDPHNIRVHTVNPSAEYLFYAAESAGNMISSKAQCDAAGGFDVAANQASEGCTNAYYESMAGTGPYQYDGRVEEVHVDYSVAFPDGHWRHDPDYPEMRNTWVLEEATRLAQFRAGETHMTEVNRDLGDRLVEEGFKIIQSTGPAQQTAFRFGGMFYADPENYDPDFPVTAPGEIGIKVRKALNKAVDRETFKQELYKGRVWDSKVHSFHPDLTPWDTKWDDDWEEEYGFDIEASKQLLIEAGYPEGFEIIVPMYPFPGAPELPQIAQFMQLAWAEIGVTLTLRDEDRAAVVGRRNNKANHETAVATTPSFKAQEAQMMLFNTPKSDGGAGLHTTMGADERAVILKQMGDIKFYEHEWIPLFWVPIETIVDPKIICAWPFPGWEGGDLGSNEEIEAPPC</sequence>